<evidence type="ECO:0000256" key="1">
    <source>
        <dbReference type="SAM" id="MobiDB-lite"/>
    </source>
</evidence>
<dbReference type="InterPro" id="IPR025571">
    <property type="entry name" value="YqfQ"/>
</dbReference>
<dbReference type="RefSeq" id="WP_111644256.1">
    <property type="nucleotide sequence ID" value="NZ_QLMH01000002.1"/>
</dbReference>
<dbReference type="Pfam" id="PF14181">
    <property type="entry name" value="YqfQ"/>
    <property type="match status" value="1"/>
</dbReference>
<evidence type="ECO:0000313" key="2">
    <source>
        <dbReference type="EMBL" id="RAK22417.1"/>
    </source>
</evidence>
<dbReference type="AlphaFoldDB" id="A0A327YQF8"/>
<dbReference type="EMBL" id="QLMH01000002">
    <property type="protein sequence ID" value="RAK22417.1"/>
    <property type="molecule type" value="Genomic_DNA"/>
</dbReference>
<accession>A0A327YQF8</accession>
<protein>
    <submittedName>
        <fullName evidence="2">YqfQ-like protein</fullName>
    </submittedName>
</protein>
<proteinExistence type="predicted"/>
<sequence>MMYGRYPMVGPMRSPGFMNMPFYNMQPFAPRPGLGGFLARLFSRGQAPLPGNFGMAMPTMPNAANMMNSSGGISGMLGNIQKALGVVQQVTPMVQQYGPLVKNIPSMIKLFRELEPADETSSDTKQEAKTETKKERDVPATSNKKNQSESIKELKGVSKPKLYI</sequence>
<feature type="compositionally biased region" description="Basic and acidic residues" evidence="1">
    <location>
        <begin position="146"/>
        <end position="156"/>
    </location>
</feature>
<feature type="compositionally biased region" description="Basic and acidic residues" evidence="1">
    <location>
        <begin position="122"/>
        <end position="138"/>
    </location>
</feature>
<dbReference type="Proteomes" id="UP000248555">
    <property type="component" value="Unassembled WGS sequence"/>
</dbReference>
<keyword evidence="3" id="KW-1185">Reference proteome</keyword>
<dbReference type="OrthoDB" id="2860117at2"/>
<feature type="region of interest" description="Disordered" evidence="1">
    <location>
        <begin position="115"/>
        <end position="164"/>
    </location>
</feature>
<organism evidence="2 3">
    <name type="scientific">Paranoxybacillus vitaminiphilus</name>
    <dbReference type="NCBI Taxonomy" id="581036"/>
    <lineage>
        <taxon>Bacteria</taxon>
        <taxon>Bacillati</taxon>
        <taxon>Bacillota</taxon>
        <taxon>Bacilli</taxon>
        <taxon>Bacillales</taxon>
        <taxon>Anoxybacillaceae</taxon>
        <taxon>Paranoxybacillus</taxon>
    </lineage>
</organism>
<gene>
    <name evidence="2" type="ORF">B0I26_102412</name>
</gene>
<reference evidence="2 3" key="1">
    <citation type="submission" date="2018-06" db="EMBL/GenBank/DDBJ databases">
        <title>Genomic Encyclopedia of Type Strains, Phase III (KMG-III): the genomes of soil and plant-associated and newly described type strains.</title>
        <authorList>
            <person name="Whitman W."/>
        </authorList>
    </citation>
    <scope>NUCLEOTIDE SEQUENCE [LARGE SCALE GENOMIC DNA]</scope>
    <source>
        <strain evidence="2 3">CGMCC 1.8979</strain>
    </source>
</reference>
<name>A0A327YQF8_9BACL</name>
<evidence type="ECO:0000313" key="3">
    <source>
        <dbReference type="Proteomes" id="UP000248555"/>
    </source>
</evidence>
<comment type="caution">
    <text evidence="2">The sequence shown here is derived from an EMBL/GenBank/DDBJ whole genome shotgun (WGS) entry which is preliminary data.</text>
</comment>